<protein>
    <submittedName>
        <fullName evidence="4">Carbon-nitrogen hydrolase family protein</fullName>
    </submittedName>
</protein>
<proteinExistence type="inferred from homology"/>
<dbReference type="Proteomes" id="UP000270649">
    <property type="component" value="Unassembled WGS sequence"/>
</dbReference>
<sequence length="271" mass="29011">MKVAAVQLTSTGRIEDNQELALDNIRAAAAAGARLIVLPEATSQNFRSGRLDEQAQNLEGPFATAIQQAAEELGVTVVVGMFCPADTIEREDKTINRVFNTALIAGPGVLGGYEKIHTYDAFDYCESDTVQPGESLVTFDVDDLTVGVVVCYDIRFPEQFKDLAREGAQLIVVPTSWADGPGKLEQWRLLTAARALDSTSYILAAGQSRPGGNAEAGSTSGPTGIGHSTIVDPNGVRVAEAGYDDEILYADIDPQEVAKTRRYLPVLELGH</sequence>
<dbReference type="InterPro" id="IPR003010">
    <property type="entry name" value="C-N_Hydrolase"/>
</dbReference>
<dbReference type="AlphaFoldDB" id="A0A3M0GJ21"/>
<feature type="region of interest" description="Disordered" evidence="2">
    <location>
        <begin position="207"/>
        <end position="229"/>
    </location>
</feature>
<dbReference type="PROSITE" id="PS50263">
    <property type="entry name" value="CN_HYDROLASE"/>
    <property type="match status" value="1"/>
</dbReference>
<comment type="caution">
    <text evidence="4">The sequence shown here is derived from an EMBL/GenBank/DDBJ whole genome shotgun (WGS) entry which is preliminary data.</text>
</comment>
<name>A0A3M0GJ21_9CORY</name>
<organism evidence="4 5">
    <name type="scientific">Corynebacterium macginleyi</name>
    <dbReference type="NCBI Taxonomy" id="38290"/>
    <lineage>
        <taxon>Bacteria</taxon>
        <taxon>Bacillati</taxon>
        <taxon>Actinomycetota</taxon>
        <taxon>Actinomycetes</taxon>
        <taxon>Mycobacteriales</taxon>
        <taxon>Corynebacteriaceae</taxon>
        <taxon>Corynebacterium</taxon>
    </lineage>
</organism>
<dbReference type="RefSeq" id="WP_121912090.1">
    <property type="nucleotide sequence ID" value="NZ_CP068292.1"/>
</dbReference>
<evidence type="ECO:0000259" key="3">
    <source>
        <dbReference type="PROSITE" id="PS50263"/>
    </source>
</evidence>
<evidence type="ECO:0000313" key="5">
    <source>
        <dbReference type="Proteomes" id="UP000270649"/>
    </source>
</evidence>
<feature type="domain" description="CN hydrolase" evidence="3">
    <location>
        <begin position="1"/>
        <end position="254"/>
    </location>
</feature>
<dbReference type="PANTHER" id="PTHR23088">
    <property type="entry name" value="NITRILASE-RELATED"/>
    <property type="match status" value="1"/>
</dbReference>
<dbReference type="InterPro" id="IPR036526">
    <property type="entry name" value="C-N_Hydrolase_sf"/>
</dbReference>
<dbReference type="GO" id="GO:0016787">
    <property type="term" value="F:hydrolase activity"/>
    <property type="evidence" value="ECO:0007669"/>
    <property type="project" value="UniProtKB-KW"/>
</dbReference>
<reference evidence="4 5" key="1">
    <citation type="submission" date="2018-10" db="EMBL/GenBank/DDBJ databases">
        <title>Corynebacterium macginleyi genome sequencing and assembly of the type strain and two clinical samples.</title>
        <authorList>
            <person name="Bernier A.-M."/>
            <person name="Bernard K."/>
        </authorList>
    </citation>
    <scope>NUCLEOTIDE SEQUENCE [LARGE SCALE GENOMIC DNA]</scope>
    <source>
        <strain evidence="4 5">NML 120205</strain>
    </source>
</reference>
<dbReference type="CDD" id="cd07581">
    <property type="entry name" value="nitrilase_3"/>
    <property type="match status" value="1"/>
</dbReference>
<evidence type="ECO:0000256" key="2">
    <source>
        <dbReference type="SAM" id="MobiDB-lite"/>
    </source>
</evidence>
<dbReference type="Pfam" id="PF00795">
    <property type="entry name" value="CN_hydrolase"/>
    <property type="match status" value="1"/>
</dbReference>
<evidence type="ECO:0000313" key="4">
    <source>
        <dbReference type="EMBL" id="RMB62675.1"/>
    </source>
</evidence>
<dbReference type="PROSITE" id="PS01227">
    <property type="entry name" value="UPF0012"/>
    <property type="match status" value="1"/>
</dbReference>
<gene>
    <name evidence="4" type="ORF">D9543_05050</name>
</gene>
<evidence type="ECO:0000256" key="1">
    <source>
        <dbReference type="ARBA" id="ARBA00010613"/>
    </source>
</evidence>
<dbReference type="InterPro" id="IPR001110">
    <property type="entry name" value="UPF0012_CS"/>
</dbReference>
<dbReference type="EMBL" id="REGC01000004">
    <property type="protein sequence ID" value="RMB62675.1"/>
    <property type="molecule type" value="Genomic_DNA"/>
</dbReference>
<dbReference type="GeneID" id="92747092"/>
<comment type="similarity">
    <text evidence="1">Belongs to the carbon-nitrogen hydrolase superfamily. NIT1/NIT2 family.</text>
</comment>
<dbReference type="Gene3D" id="3.60.110.10">
    <property type="entry name" value="Carbon-nitrogen hydrolase"/>
    <property type="match status" value="1"/>
</dbReference>
<dbReference type="PANTHER" id="PTHR23088:SF27">
    <property type="entry name" value="DEAMINATED GLUTATHIONE AMIDASE"/>
    <property type="match status" value="1"/>
</dbReference>
<dbReference type="SUPFAM" id="SSF56317">
    <property type="entry name" value="Carbon-nitrogen hydrolase"/>
    <property type="match status" value="1"/>
</dbReference>
<keyword evidence="4" id="KW-0378">Hydrolase</keyword>
<accession>A0A3M0GJ21</accession>